<dbReference type="InterPro" id="IPR010730">
    <property type="entry name" value="HET"/>
</dbReference>
<sequence length="718" mass="81112">MGGSQSHPKLPIDVPGAPPYKYSPIEGRTIRLLKVTPVERQGSVPEGSDPQPSKDVGHDSTLGDDRQQQSSDSHVENIPGMKDTAERMRPQYEVELVDALVEWAPEYEPISYTWGDPNRCHTLQLKDGSALSITVTLKDCIPYLIKVSKTGHLWIDQENFAGKQLTSLPQLCINQEDNEEKGRQVAMMGTIYKRGETTLVWLGEHDSASGTIIRELEARGLKSTNRHEEFLWSISSDSTLRHLAYWERIFPPICELHPNGRPFVLKRPVDYSPRGPWWPKKPPPEAEQLLLCGPCFKGHIVNVRSAAFDFFKRQWFSRAWVVQEAVLSPWNLFLVGNSALTIRDLEEVPTILNDMGLGDDFYSMTDPSWRGGTCPGYRSLHEITSMRQHAPGREGSNYMQVWSLLDHLRLTGIQATNPRDYIYSLLGIHWKAGELFTPAYDLPVRDIFIDAARRMIVDSGHLGILASVGGSDPKLELPSWVPDWTSRPNVTVLQMPTFDTMNWSDTGVKDASDPSSSRLEVKGKRLGRIRWVHPANIDAILDRLDLHRQRFDEQDVRNMLGLLSDLATDINARRRGQGQKRLTAASLLWQLDLGPSGNPKVLHNGKEDICWRHGGDDPAVDLRSFAYLVRGRRICIGDKDIIGLVPTSCVAGDQVWILCGSSQQHVLRAVDDGEFTLIGNCIWDRQRQPRMTFRSGEMHIDNGWTRYEESDIKNIVLV</sequence>
<feature type="domain" description="Heterokaryon incompatibility" evidence="2">
    <location>
        <begin position="107"/>
        <end position="324"/>
    </location>
</feature>
<organism evidence="3 4">
    <name type="scientific">Pseudopithomyces chartarum</name>
    <dbReference type="NCBI Taxonomy" id="1892770"/>
    <lineage>
        <taxon>Eukaryota</taxon>
        <taxon>Fungi</taxon>
        <taxon>Dikarya</taxon>
        <taxon>Ascomycota</taxon>
        <taxon>Pezizomycotina</taxon>
        <taxon>Dothideomycetes</taxon>
        <taxon>Pleosporomycetidae</taxon>
        <taxon>Pleosporales</taxon>
        <taxon>Massarineae</taxon>
        <taxon>Didymosphaeriaceae</taxon>
        <taxon>Pseudopithomyces</taxon>
    </lineage>
</organism>
<dbReference type="AlphaFoldDB" id="A0AAN6LZ13"/>
<evidence type="ECO:0000313" key="3">
    <source>
        <dbReference type="EMBL" id="KAK3209413.1"/>
    </source>
</evidence>
<evidence type="ECO:0000313" key="4">
    <source>
        <dbReference type="Proteomes" id="UP001280581"/>
    </source>
</evidence>
<dbReference type="EMBL" id="WVTA01000006">
    <property type="protein sequence ID" value="KAK3209413.1"/>
    <property type="molecule type" value="Genomic_DNA"/>
</dbReference>
<reference evidence="3 4" key="1">
    <citation type="submission" date="2021-02" db="EMBL/GenBank/DDBJ databases">
        <title>Genome assembly of Pseudopithomyces chartarum.</title>
        <authorList>
            <person name="Jauregui R."/>
            <person name="Singh J."/>
            <person name="Voisey C."/>
        </authorList>
    </citation>
    <scope>NUCLEOTIDE SEQUENCE [LARGE SCALE GENOMIC DNA]</scope>
    <source>
        <strain evidence="3 4">AGR01</strain>
    </source>
</reference>
<feature type="region of interest" description="Disordered" evidence="1">
    <location>
        <begin position="1"/>
        <end position="23"/>
    </location>
</feature>
<proteinExistence type="predicted"/>
<evidence type="ECO:0000259" key="2">
    <source>
        <dbReference type="Pfam" id="PF06985"/>
    </source>
</evidence>
<protein>
    <recommendedName>
        <fullName evidence="2">Heterokaryon incompatibility domain-containing protein</fullName>
    </recommendedName>
</protein>
<dbReference type="PANTHER" id="PTHR24148:SF64">
    <property type="entry name" value="HETEROKARYON INCOMPATIBILITY DOMAIN-CONTAINING PROTEIN"/>
    <property type="match status" value="1"/>
</dbReference>
<dbReference type="Proteomes" id="UP001280581">
    <property type="component" value="Unassembled WGS sequence"/>
</dbReference>
<feature type="compositionally biased region" description="Basic and acidic residues" evidence="1">
    <location>
        <begin position="55"/>
        <end position="67"/>
    </location>
</feature>
<comment type="caution">
    <text evidence="3">The sequence shown here is derived from an EMBL/GenBank/DDBJ whole genome shotgun (WGS) entry which is preliminary data.</text>
</comment>
<accession>A0AAN6LZ13</accession>
<dbReference type="Pfam" id="PF06985">
    <property type="entry name" value="HET"/>
    <property type="match status" value="1"/>
</dbReference>
<dbReference type="InterPro" id="IPR052895">
    <property type="entry name" value="HetReg/Transcr_Mod"/>
</dbReference>
<feature type="region of interest" description="Disordered" evidence="1">
    <location>
        <begin position="36"/>
        <end position="87"/>
    </location>
</feature>
<dbReference type="PANTHER" id="PTHR24148">
    <property type="entry name" value="ANKYRIN REPEAT DOMAIN-CONTAINING PROTEIN 39 HOMOLOG-RELATED"/>
    <property type="match status" value="1"/>
</dbReference>
<keyword evidence="4" id="KW-1185">Reference proteome</keyword>
<gene>
    <name evidence="3" type="ORF">GRF29_69g1738556</name>
</gene>
<evidence type="ECO:0000256" key="1">
    <source>
        <dbReference type="SAM" id="MobiDB-lite"/>
    </source>
</evidence>
<name>A0AAN6LZ13_9PLEO</name>